<evidence type="ECO:0000256" key="7">
    <source>
        <dbReference type="HAMAP-Rule" id="MF_01153"/>
    </source>
</evidence>
<comment type="function">
    <text evidence="7">Regulatory DnaK co-chaperone. Direct interaction between DnaK and DjlA is needed for the induction of the wcaABCDE operon, involved in the synthesis of a colanic acid polysaccharide capsule, possibly through activation of the RcsB/RcsC phosphotransfer signaling pathway. The colanic acid capsule may help the bacterium survive conditions outside the host.</text>
</comment>
<comment type="domain">
    <text evidence="7">The transmembrane domain is a dimerization domain.</text>
</comment>
<dbReference type="PANTHER" id="PTHR24074">
    <property type="entry name" value="CO-CHAPERONE PROTEIN DJLA"/>
    <property type="match status" value="1"/>
</dbReference>
<dbReference type="OrthoDB" id="9782583at2"/>
<dbReference type="InterPro" id="IPR007791">
    <property type="entry name" value="DjlA_N"/>
</dbReference>
<evidence type="ECO:0000256" key="1">
    <source>
        <dbReference type="ARBA" id="ARBA00022475"/>
    </source>
</evidence>
<keyword evidence="6 7" id="KW-0143">Chaperone</keyword>
<dbReference type="InterPro" id="IPR001623">
    <property type="entry name" value="DnaJ_domain"/>
</dbReference>
<feature type="topological domain" description="Periplasmic" evidence="7">
    <location>
        <begin position="1"/>
        <end position="15"/>
    </location>
</feature>
<dbReference type="SMART" id="SM00271">
    <property type="entry name" value="DnaJ"/>
    <property type="match status" value="1"/>
</dbReference>
<comment type="caution">
    <text evidence="10">The sequence shown here is derived from an EMBL/GenBank/DDBJ whole genome shotgun (WGS) entry which is preliminary data.</text>
</comment>
<evidence type="ECO:0000256" key="2">
    <source>
        <dbReference type="ARBA" id="ARBA00022519"/>
    </source>
</evidence>
<dbReference type="CDD" id="cd06257">
    <property type="entry name" value="DnaJ"/>
    <property type="match status" value="1"/>
</dbReference>
<feature type="domain" description="J" evidence="9">
    <location>
        <begin position="223"/>
        <end position="287"/>
    </location>
</feature>
<reference evidence="10 11" key="1">
    <citation type="submission" date="2015-11" db="EMBL/GenBank/DDBJ databases">
        <title>Genomic analysis of 38 Legionella species identifies large and diverse effector repertoires.</title>
        <authorList>
            <person name="Burstein D."/>
            <person name="Amaro F."/>
            <person name="Zusman T."/>
            <person name="Lifshitz Z."/>
            <person name="Cohen O."/>
            <person name="Gilbert J.A."/>
            <person name="Pupko T."/>
            <person name="Shuman H.A."/>
            <person name="Segal G."/>
        </authorList>
    </citation>
    <scope>NUCLEOTIDE SEQUENCE [LARGE SCALE GENOMIC DNA]</scope>
    <source>
        <strain evidence="10 11">ATCC 43878</strain>
    </source>
</reference>
<evidence type="ECO:0000313" key="11">
    <source>
        <dbReference type="Proteomes" id="UP000054742"/>
    </source>
</evidence>
<dbReference type="Pfam" id="PF00226">
    <property type="entry name" value="DnaJ"/>
    <property type="match status" value="1"/>
</dbReference>
<keyword evidence="3 7" id="KW-0812">Transmembrane</keyword>
<evidence type="ECO:0000256" key="5">
    <source>
        <dbReference type="ARBA" id="ARBA00023136"/>
    </source>
</evidence>
<dbReference type="GO" id="GO:0005886">
    <property type="term" value="C:plasma membrane"/>
    <property type="evidence" value="ECO:0007669"/>
    <property type="project" value="UniProtKB-SubCell"/>
</dbReference>
<evidence type="ECO:0000256" key="8">
    <source>
        <dbReference type="SAM" id="Phobius"/>
    </source>
</evidence>
<dbReference type="SUPFAM" id="SSF46565">
    <property type="entry name" value="Chaperone J-domain"/>
    <property type="match status" value="1"/>
</dbReference>
<dbReference type="Gene3D" id="1.10.287.110">
    <property type="entry name" value="DnaJ domain"/>
    <property type="match status" value="1"/>
</dbReference>
<dbReference type="CDD" id="cd07316">
    <property type="entry name" value="terB_like_DjlA"/>
    <property type="match status" value="1"/>
</dbReference>
<dbReference type="HAMAP" id="MF_01153">
    <property type="entry name" value="DjlA"/>
    <property type="match status" value="1"/>
</dbReference>
<keyword evidence="5 7" id="KW-0472">Membrane</keyword>
<feature type="topological domain" description="Cytoplasmic" evidence="7">
    <location>
        <begin position="40"/>
        <end position="288"/>
    </location>
</feature>
<evidence type="ECO:0000256" key="6">
    <source>
        <dbReference type="ARBA" id="ARBA00023186"/>
    </source>
</evidence>
<dbReference type="RefSeq" id="WP_058440147.1">
    <property type="nucleotide sequence ID" value="NZ_CAAAHU010000017.1"/>
</dbReference>
<evidence type="ECO:0000256" key="4">
    <source>
        <dbReference type="ARBA" id="ARBA00022989"/>
    </source>
</evidence>
<comment type="subunit">
    <text evidence="7">Homodimer.</text>
</comment>
<dbReference type="PRINTS" id="PR00625">
    <property type="entry name" value="JDOMAIN"/>
</dbReference>
<dbReference type="AlphaFoldDB" id="A0A0W0SW93"/>
<sequence length="288" mass="33621">MNLRNFFTQYHWWGKILGAFFGYLIGGPAGALFGILIGNFFDRGIVEHFNKPHWYYYNERREAVQKVFFEATFSIMGHIAKADGRVSEEEIHAAKALMDEMRLTREQKTLAKRFFNEGKAFTFDIANILTRLDEACYDNPELLKLFMDIQYRAAKTDNFSEAKIHALDVVFRRLGFAPIRQQYRFYEDFGFRASQSQQSQYKSSSSQQRNYNSYQTPPNSLAHAYALLEVDKNANKQEVTRAYRRLISRNHPDKLIAQGLPEQMIKVANDKTQKIRKAYEQICASKGW</sequence>
<dbReference type="Pfam" id="PF05099">
    <property type="entry name" value="TerB"/>
    <property type="match status" value="1"/>
</dbReference>
<dbReference type="STRING" id="29422.Lbru_0023"/>
<accession>A0A0W0SW93</accession>
<dbReference type="NCBIfam" id="NF006948">
    <property type="entry name" value="PRK09430.1"/>
    <property type="match status" value="1"/>
</dbReference>
<dbReference type="GO" id="GO:0051087">
    <property type="term" value="F:protein-folding chaperone binding"/>
    <property type="evidence" value="ECO:0007669"/>
    <property type="project" value="InterPro"/>
</dbReference>
<feature type="transmembrane region" description="Helical" evidence="8">
    <location>
        <begin position="20"/>
        <end position="41"/>
    </location>
</feature>
<evidence type="ECO:0000313" key="10">
    <source>
        <dbReference type="EMBL" id="KTC87205.1"/>
    </source>
</evidence>
<protein>
    <recommendedName>
        <fullName evidence="7">Co-chaperone protein DjlA</fullName>
    </recommendedName>
</protein>
<evidence type="ECO:0000256" key="3">
    <source>
        <dbReference type="ARBA" id="ARBA00022692"/>
    </source>
</evidence>
<dbReference type="InterPro" id="IPR023749">
    <property type="entry name" value="DjlA"/>
</dbReference>
<dbReference type="Gene3D" id="1.10.3680.10">
    <property type="entry name" value="TerB-like"/>
    <property type="match status" value="1"/>
</dbReference>
<keyword evidence="10" id="KW-0346">Stress response</keyword>
<dbReference type="Proteomes" id="UP000054742">
    <property type="component" value="Unassembled WGS sequence"/>
</dbReference>
<keyword evidence="11" id="KW-1185">Reference proteome</keyword>
<dbReference type="SUPFAM" id="SSF158682">
    <property type="entry name" value="TerB-like"/>
    <property type="match status" value="1"/>
</dbReference>
<organism evidence="10 11">
    <name type="scientific">Legionella brunensis</name>
    <dbReference type="NCBI Taxonomy" id="29422"/>
    <lineage>
        <taxon>Bacteria</taxon>
        <taxon>Pseudomonadati</taxon>
        <taxon>Pseudomonadota</taxon>
        <taxon>Gammaproteobacteria</taxon>
        <taxon>Legionellales</taxon>
        <taxon>Legionellaceae</taxon>
        <taxon>Legionella</taxon>
    </lineage>
</organism>
<dbReference type="PROSITE" id="PS50076">
    <property type="entry name" value="DNAJ_2"/>
    <property type="match status" value="1"/>
</dbReference>
<gene>
    <name evidence="7" type="primary">djlA</name>
    <name evidence="10" type="ORF">Lbru_0023</name>
</gene>
<keyword evidence="2 7" id="KW-0997">Cell inner membrane</keyword>
<dbReference type="EMBL" id="LNXV01000001">
    <property type="protein sequence ID" value="KTC87205.1"/>
    <property type="molecule type" value="Genomic_DNA"/>
</dbReference>
<dbReference type="PATRIC" id="fig|29422.6.peg.23"/>
<dbReference type="InterPro" id="IPR050817">
    <property type="entry name" value="DjlA_DnaK_co-chaperone"/>
</dbReference>
<evidence type="ECO:0000259" key="9">
    <source>
        <dbReference type="PROSITE" id="PS50076"/>
    </source>
</evidence>
<name>A0A0W0SW93_9GAMM</name>
<dbReference type="InterPro" id="IPR036869">
    <property type="entry name" value="J_dom_sf"/>
</dbReference>
<dbReference type="InterPro" id="IPR029024">
    <property type="entry name" value="TerB-like"/>
</dbReference>
<keyword evidence="4 7" id="KW-1133">Transmembrane helix</keyword>
<comment type="subcellular location">
    <subcellularLocation>
        <location evidence="7">Cell inner membrane</location>
        <topology evidence="7">Single-pass type III membrane protein</topology>
    </subcellularLocation>
</comment>
<proteinExistence type="inferred from homology"/>
<keyword evidence="1 7" id="KW-1003">Cell membrane</keyword>